<organism evidence="1 2">
    <name type="scientific">Phyllobacterium ifriqiyense</name>
    <dbReference type="NCBI Taxonomy" id="314238"/>
    <lineage>
        <taxon>Bacteria</taxon>
        <taxon>Pseudomonadati</taxon>
        <taxon>Pseudomonadota</taxon>
        <taxon>Alphaproteobacteria</taxon>
        <taxon>Hyphomicrobiales</taxon>
        <taxon>Phyllobacteriaceae</taxon>
        <taxon>Phyllobacterium</taxon>
    </lineage>
</organism>
<name>A0ABU0S5Y4_9HYPH</name>
<reference evidence="1 2" key="1">
    <citation type="submission" date="2023-07" db="EMBL/GenBank/DDBJ databases">
        <title>Comparative genomics of wheat-associated soil bacteria to identify genetic determinants of phenazine resistance.</title>
        <authorList>
            <person name="Mouncey N."/>
        </authorList>
    </citation>
    <scope>NUCLEOTIDE SEQUENCE [LARGE SCALE GENOMIC DNA]</scope>
    <source>
        <strain evidence="1 2">W4I11</strain>
    </source>
</reference>
<proteinExistence type="predicted"/>
<sequence length="79" mass="8840">MKKLILVFLTIIIAVMALAGSRWYRYVSNTDSPYDEIGITLNNAAPDLINRWGCAMLETRFANSIPPYGCAGENATQWK</sequence>
<accession>A0ABU0S5Y4</accession>
<dbReference type="Proteomes" id="UP001237780">
    <property type="component" value="Unassembled WGS sequence"/>
</dbReference>
<evidence type="ECO:0000313" key="2">
    <source>
        <dbReference type="Proteomes" id="UP001237780"/>
    </source>
</evidence>
<comment type="caution">
    <text evidence="1">The sequence shown here is derived from an EMBL/GenBank/DDBJ whole genome shotgun (WGS) entry which is preliminary data.</text>
</comment>
<gene>
    <name evidence="1" type="ORF">QFZ34_001233</name>
</gene>
<dbReference type="EMBL" id="JAUSZT010000002">
    <property type="protein sequence ID" value="MDQ0996056.1"/>
    <property type="molecule type" value="Genomic_DNA"/>
</dbReference>
<protein>
    <submittedName>
        <fullName evidence="1">Uncharacterized protein</fullName>
    </submittedName>
</protein>
<dbReference type="RefSeq" id="WP_307278119.1">
    <property type="nucleotide sequence ID" value="NZ_JAUSZT010000002.1"/>
</dbReference>
<keyword evidence="2" id="KW-1185">Reference proteome</keyword>
<evidence type="ECO:0000313" key="1">
    <source>
        <dbReference type="EMBL" id="MDQ0996056.1"/>
    </source>
</evidence>